<dbReference type="PROSITE" id="PS50023">
    <property type="entry name" value="LIM_DOMAIN_2"/>
    <property type="match status" value="1"/>
</dbReference>
<dbReference type="PROSITE" id="PS00478">
    <property type="entry name" value="LIM_DOMAIN_1"/>
    <property type="match status" value="1"/>
</dbReference>
<dbReference type="PANTHER" id="PTHR22738:SF15">
    <property type="entry name" value="LD40758P"/>
    <property type="match status" value="1"/>
</dbReference>
<name>A0A5N5TJW7_9CRUS</name>
<evidence type="ECO:0000256" key="3">
    <source>
        <dbReference type="ARBA" id="ARBA00023038"/>
    </source>
</evidence>
<keyword evidence="2 4" id="KW-0862">Zinc</keyword>
<dbReference type="EMBL" id="SEYY01000806">
    <property type="protein sequence ID" value="KAB7506446.1"/>
    <property type="molecule type" value="Genomic_DNA"/>
</dbReference>
<proteinExistence type="predicted"/>
<dbReference type="SMART" id="SM00132">
    <property type="entry name" value="LIM"/>
    <property type="match status" value="1"/>
</dbReference>
<gene>
    <name evidence="8" type="primary">Rassf2</name>
    <name evidence="8" type="ORF">Anas_05471</name>
</gene>
<feature type="region of interest" description="Disordered" evidence="5">
    <location>
        <begin position="121"/>
        <end position="193"/>
    </location>
</feature>
<dbReference type="InterPro" id="IPR029071">
    <property type="entry name" value="Ubiquitin-like_domsf"/>
</dbReference>
<evidence type="ECO:0000313" key="8">
    <source>
        <dbReference type="EMBL" id="KAB7506446.1"/>
    </source>
</evidence>
<dbReference type="CDD" id="cd01784">
    <property type="entry name" value="RA_RASSF2_like"/>
    <property type="match status" value="1"/>
</dbReference>
<dbReference type="CDD" id="cd21886">
    <property type="entry name" value="SARAH_RASSF2-like"/>
    <property type="match status" value="1"/>
</dbReference>
<dbReference type="PROSITE" id="PS50200">
    <property type="entry name" value="RA"/>
    <property type="match status" value="1"/>
</dbReference>
<reference evidence="8 9" key="1">
    <citation type="journal article" date="2019" name="PLoS Biol.">
        <title>Sex chromosomes control vertical transmission of feminizing Wolbachia symbionts in an isopod.</title>
        <authorList>
            <person name="Becking T."/>
            <person name="Chebbi M.A."/>
            <person name="Giraud I."/>
            <person name="Moumen B."/>
            <person name="Laverre T."/>
            <person name="Caubet Y."/>
            <person name="Peccoud J."/>
            <person name="Gilbert C."/>
            <person name="Cordaux R."/>
        </authorList>
    </citation>
    <scope>NUCLEOTIDE SEQUENCE [LARGE SCALE GENOMIC DNA]</scope>
    <source>
        <strain evidence="8">ANa2</strain>
        <tissue evidence="8">Whole body excluding digestive tract and cuticle</tissue>
    </source>
</reference>
<dbReference type="Pfam" id="PF00412">
    <property type="entry name" value="LIM"/>
    <property type="match status" value="1"/>
</dbReference>
<feature type="compositionally biased region" description="Polar residues" evidence="5">
    <location>
        <begin position="152"/>
        <end position="176"/>
    </location>
</feature>
<feature type="domain" description="LIM zinc-binding" evidence="6">
    <location>
        <begin position="2"/>
        <end position="63"/>
    </location>
</feature>
<dbReference type="Gene3D" id="2.10.110.10">
    <property type="entry name" value="Cysteine Rich Protein"/>
    <property type="match status" value="1"/>
</dbReference>
<dbReference type="CDD" id="cd09401">
    <property type="entry name" value="LIM_TLP_like"/>
    <property type="match status" value="1"/>
</dbReference>
<dbReference type="GO" id="GO:0007165">
    <property type="term" value="P:signal transduction"/>
    <property type="evidence" value="ECO:0007669"/>
    <property type="project" value="InterPro"/>
</dbReference>
<dbReference type="GO" id="GO:0046872">
    <property type="term" value="F:metal ion binding"/>
    <property type="evidence" value="ECO:0007669"/>
    <property type="project" value="UniProtKB-KW"/>
</dbReference>
<accession>A0A5N5TJW7</accession>
<evidence type="ECO:0000256" key="5">
    <source>
        <dbReference type="SAM" id="MobiDB-lite"/>
    </source>
</evidence>
<sequence>MWYCRKCSKPVFFAERKQSLGFDWHPNCLRCEECGKRLNPGQHAEHKGVPYCHHPCYGALFGPQLFGHGTRNECHTSFGKVENRDGQANGRLVLEGVLRIYWGVKNIIHLKEEDDSRMIATRRKSCAESKSHPSFGSDSDDDDNSHLHWRENSANMDLNRQNSNPETKMSYQNASESEVKMGRPHINGNNYHSNSFMFHPASDREGNNISISSHRSKFENSEETISTFPAEVSSNNVNSNDNNDKIEKTSNRSGSTAIRRRSGRRMEKARLKRRCSINGHFYLRETSSFTPPYGSPCSIWITSKTTAEEVLNIVLDKYKVEMSASNFALFVVKDTGELKRIREDESPLVTRVMLGPHEDVSKVFIMDAQRTREISHEVAQFLNLSLTECRAILMKYEQEEMKYLQLIKKK</sequence>
<dbReference type="SMART" id="SM00314">
    <property type="entry name" value="RA"/>
    <property type="match status" value="1"/>
</dbReference>
<organism evidence="8 9">
    <name type="scientific">Armadillidium nasatum</name>
    <dbReference type="NCBI Taxonomy" id="96803"/>
    <lineage>
        <taxon>Eukaryota</taxon>
        <taxon>Metazoa</taxon>
        <taxon>Ecdysozoa</taxon>
        <taxon>Arthropoda</taxon>
        <taxon>Crustacea</taxon>
        <taxon>Multicrustacea</taxon>
        <taxon>Malacostraca</taxon>
        <taxon>Eumalacostraca</taxon>
        <taxon>Peracarida</taxon>
        <taxon>Isopoda</taxon>
        <taxon>Oniscidea</taxon>
        <taxon>Crinocheta</taxon>
        <taxon>Armadillidiidae</taxon>
        <taxon>Armadillidium</taxon>
    </lineage>
</organism>
<evidence type="ECO:0000256" key="4">
    <source>
        <dbReference type="PROSITE-ProRule" id="PRU00125"/>
    </source>
</evidence>
<dbReference type="Pfam" id="PF00788">
    <property type="entry name" value="RA"/>
    <property type="match status" value="1"/>
</dbReference>
<feature type="domain" description="Ras-associating" evidence="7">
    <location>
        <begin position="279"/>
        <end position="370"/>
    </location>
</feature>
<dbReference type="InterPro" id="IPR000159">
    <property type="entry name" value="RA_dom"/>
</dbReference>
<dbReference type="SUPFAM" id="SSF57716">
    <property type="entry name" value="Glucocorticoid receptor-like (DNA-binding domain)"/>
    <property type="match status" value="2"/>
</dbReference>
<dbReference type="Gene3D" id="3.10.20.90">
    <property type="entry name" value="Phosphatidylinositol 3-kinase Catalytic Subunit, Chain A, domain 1"/>
    <property type="match status" value="1"/>
</dbReference>
<dbReference type="FunFam" id="2.10.110.10:FF:000104">
    <property type="entry name" value="Ras association domain-containing protein 2"/>
    <property type="match status" value="1"/>
</dbReference>
<evidence type="ECO:0000259" key="7">
    <source>
        <dbReference type="PROSITE" id="PS50200"/>
    </source>
</evidence>
<dbReference type="AlphaFoldDB" id="A0A5N5TJW7"/>
<keyword evidence="9" id="KW-1185">Reference proteome</keyword>
<dbReference type="SUPFAM" id="SSF54236">
    <property type="entry name" value="Ubiquitin-like"/>
    <property type="match status" value="1"/>
</dbReference>
<evidence type="ECO:0000259" key="6">
    <source>
        <dbReference type="PROSITE" id="PS50023"/>
    </source>
</evidence>
<dbReference type="OrthoDB" id="9976881at2759"/>
<dbReference type="InterPro" id="IPR001781">
    <property type="entry name" value="Znf_LIM"/>
</dbReference>
<feature type="compositionally biased region" description="Low complexity" evidence="5">
    <location>
        <begin position="232"/>
        <end position="241"/>
    </location>
</feature>
<evidence type="ECO:0000256" key="1">
    <source>
        <dbReference type="ARBA" id="ARBA00022723"/>
    </source>
</evidence>
<dbReference type="PANTHER" id="PTHR22738">
    <property type="entry name" value="RASSF"/>
    <property type="match status" value="1"/>
</dbReference>
<keyword evidence="3 4" id="KW-0440">LIM domain</keyword>
<dbReference type="Proteomes" id="UP000326759">
    <property type="component" value="Unassembled WGS sequence"/>
</dbReference>
<evidence type="ECO:0000256" key="2">
    <source>
        <dbReference type="ARBA" id="ARBA00022833"/>
    </source>
</evidence>
<evidence type="ECO:0000313" key="9">
    <source>
        <dbReference type="Proteomes" id="UP000326759"/>
    </source>
</evidence>
<comment type="caution">
    <text evidence="8">The sequence shown here is derived from an EMBL/GenBank/DDBJ whole genome shotgun (WGS) entry which is preliminary data.</text>
</comment>
<feature type="region of interest" description="Disordered" evidence="5">
    <location>
        <begin position="214"/>
        <end position="269"/>
    </location>
</feature>
<dbReference type="InterPro" id="IPR033614">
    <property type="entry name" value="RASSF1-6"/>
</dbReference>
<protein>
    <submittedName>
        <fullName evidence="8">Ras association domain-containing protein 2</fullName>
    </submittedName>
</protein>
<keyword evidence="1 4" id="KW-0479">Metal-binding</keyword>